<evidence type="ECO:0000313" key="7">
    <source>
        <dbReference type="EMBL" id="KAF7682767.1"/>
    </source>
</evidence>
<evidence type="ECO:0000256" key="3">
    <source>
        <dbReference type="ARBA" id="ARBA00022989"/>
    </source>
</evidence>
<dbReference type="EMBL" id="SBIQ01000184">
    <property type="protein sequence ID" value="KAF7682767.1"/>
    <property type="molecule type" value="Genomic_DNA"/>
</dbReference>
<keyword evidence="2 5" id="KW-0812">Transmembrane</keyword>
<feature type="transmembrane region" description="Helical" evidence="5">
    <location>
        <begin position="60"/>
        <end position="80"/>
    </location>
</feature>
<feature type="domain" description="Cation/H+ exchanger transmembrane" evidence="6">
    <location>
        <begin position="20"/>
        <end position="400"/>
    </location>
</feature>
<keyword evidence="8" id="KW-1185">Reference proteome</keyword>
<feature type="transmembrane region" description="Helical" evidence="5">
    <location>
        <begin position="234"/>
        <end position="251"/>
    </location>
</feature>
<reference evidence="7 8" key="1">
    <citation type="submission" date="2019-01" db="EMBL/GenBank/DDBJ databases">
        <title>Genomes sequencing and comparative genomics of infectious freshwater microsporidia, Cucumispora dikerogammari and Thelohania contejeani.</title>
        <authorList>
            <person name="Cormier A."/>
            <person name="Giraud I."/>
            <person name="Wattier R."/>
            <person name="Teixeira M."/>
            <person name="Grandjean F."/>
            <person name="Rigaud T."/>
            <person name="Cordaux R."/>
        </authorList>
    </citation>
    <scope>NUCLEOTIDE SEQUENCE [LARGE SCALE GENOMIC DNA]</scope>
    <source>
        <strain evidence="7">T1</strain>
        <tissue evidence="7">Spores</tissue>
    </source>
</reference>
<dbReference type="Pfam" id="PF00999">
    <property type="entry name" value="Na_H_Exchanger"/>
    <property type="match status" value="1"/>
</dbReference>
<dbReference type="InterPro" id="IPR038770">
    <property type="entry name" value="Na+/solute_symporter_sf"/>
</dbReference>
<name>A0ABQ7HXB0_9MICR</name>
<evidence type="ECO:0000313" key="8">
    <source>
        <dbReference type="Proteomes" id="UP001516464"/>
    </source>
</evidence>
<protein>
    <submittedName>
        <fullName evidence="7">Na(+)/H(+) antiporter 1</fullName>
    </submittedName>
</protein>
<comment type="caution">
    <text evidence="7">The sequence shown here is derived from an EMBL/GenBank/DDBJ whole genome shotgun (WGS) entry which is preliminary data.</text>
</comment>
<evidence type="ECO:0000256" key="4">
    <source>
        <dbReference type="ARBA" id="ARBA00023136"/>
    </source>
</evidence>
<evidence type="ECO:0000256" key="1">
    <source>
        <dbReference type="ARBA" id="ARBA00004141"/>
    </source>
</evidence>
<feature type="transmembrane region" description="Helical" evidence="5">
    <location>
        <begin position="381"/>
        <end position="406"/>
    </location>
</feature>
<keyword evidence="4 5" id="KW-0472">Membrane</keyword>
<feature type="transmembrane region" description="Helical" evidence="5">
    <location>
        <begin position="311"/>
        <end position="331"/>
    </location>
</feature>
<dbReference type="PANTHER" id="PTHR31382">
    <property type="entry name" value="NA(+)/H(+) ANTIPORTER"/>
    <property type="match status" value="1"/>
</dbReference>
<feature type="transmembrane region" description="Helical" evidence="5">
    <location>
        <begin position="286"/>
        <end position="305"/>
    </location>
</feature>
<keyword evidence="3 5" id="KW-1133">Transmembrane helix</keyword>
<dbReference type="Gene3D" id="1.20.1530.20">
    <property type="match status" value="1"/>
</dbReference>
<evidence type="ECO:0000256" key="5">
    <source>
        <dbReference type="SAM" id="Phobius"/>
    </source>
</evidence>
<gene>
    <name evidence="7" type="primary">SOD2_0</name>
    <name evidence="7" type="ORF">TCON_2018</name>
</gene>
<accession>A0ABQ7HXB0</accession>
<dbReference type="InterPro" id="IPR006153">
    <property type="entry name" value="Cation/H_exchanger_TM"/>
</dbReference>
<feature type="transmembrane region" description="Helical" evidence="5">
    <location>
        <begin position="92"/>
        <end position="115"/>
    </location>
</feature>
<feature type="transmembrane region" description="Helical" evidence="5">
    <location>
        <begin position="343"/>
        <end position="361"/>
    </location>
</feature>
<organism evidence="7 8">
    <name type="scientific">Astathelohania contejeani</name>
    <dbReference type="NCBI Taxonomy" id="164912"/>
    <lineage>
        <taxon>Eukaryota</taxon>
        <taxon>Fungi</taxon>
        <taxon>Fungi incertae sedis</taxon>
        <taxon>Microsporidia</taxon>
        <taxon>Astathelohaniidae</taxon>
        <taxon>Astathelohania</taxon>
    </lineage>
</organism>
<evidence type="ECO:0000259" key="6">
    <source>
        <dbReference type="Pfam" id="PF00999"/>
    </source>
</evidence>
<evidence type="ECO:0000256" key="2">
    <source>
        <dbReference type="ARBA" id="ARBA00022692"/>
    </source>
</evidence>
<sequence length="432" mass="49018">MYDFFVGLTLFGGFILSFGLVSLFVKEQLYISETLVATLFGIICGPKGFDLIQIPEVHKFMFQFSRIVISLQVVAVGVAIPKSYIRREWKSLFMLLGPLMLLTWAISSLIIYYIIGLDLYSSMIIGACVTPTDPVLASTVLKGKFANRYIPTHLRNLIAIESAANDGLGFPLLTYSIIFLICGERKLDAWKKWILETWLREIIFAVFIGAVIGYIARILLKISMENGLIDKESFLVYIIALAILVTGLTSLLHSDDILAAFVCGIFFSWDKSFLADTKNSQILEVLDLLFNLSFFIIFGSMIPWNEFDVRYIAIAGLIILLRRPPCIMAFRNCIPQLFDRRESFFAGWFGPIGVGAIFFAYHAENELKNYNFSINKILIPLVHFIVLSSVVVHGVTAPIIHFHLNFRKKRRIQVKRLDITESEYTEADNIEL</sequence>
<feature type="transmembrane region" description="Helical" evidence="5">
    <location>
        <begin position="6"/>
        <end position="25"/>
    </location>
</feature>
<dbReference type="Proteomes" id="UP001516464">
    <property type="component" value="Unassembled WGS sequence"/>
</dbReference>
<dbReference type="InterPro" id="IPR004712">
    <property type="entry name" value="Na+/H+_antiporter_fungi"/>
</dbReference>
<dbReference type="PANTHER" id="PTHR31382:SF1">
    <property type="entry name" value="SODIUM ION_PROTON EXCHANGER (EUROFUNG)"/>
    <property type="match status" value="1"/>
</dbReference>
<feature type="transmembrane region" description="Helical" evidence="5">
    <location>
        <begin position="257"/>
        <end position="274"/>
    </location>
</feature>
<comment type="subcellular location">
    <subcellularLocation>
        <location evidence="1">Membrane</location>
        <topology evidence="1">Multi-pass membrane protein</topology>
    </subcellularLocation>
</comment>
<proteinExistence type="predicted"/>
<feature type="transmembrane region" description="Helical" evidence="5">
    <location>
        <begin position="202"/>
        <end position="222"/>
    </location>
</feature>
<feature type="transmembrane region" description="Helical" evidence="5">
    <location>
        <begin position="34"/>
        <end position="54"/>
    </location>
</feature>